<sequence length="188" mass="20979">MDLPPLIDGGGSARLLDTVPGRSADAFGDWLDARGATFRHRIRVVTIDGFTGHAKASTRHLAQARQVMDPFHVVHLAIDKLTACRQRVQNETTGHRGRPGDPLYGIRRILLTRKSLTTPTNAVKLDDVLTSEAHLQVQVTWHFYQEILAVHQADCSRDGKLRMSKVIKALHGKIPNEMRELRVLGQTL</sequence>
<dbReference type="Pfam" id="PF01610">
    <property type="entry name" value="DDE_Tnp_ISL3"/>
    <property type="match status" value="1"/>
</dbReference>
<dbReference type="KEGG" id="cter:A606_03295"/>
<dbReference type="PATRIC" id="fig|1200352.3.peg.660"/>
<name>S4XB07_9CORY</name>
<evidence type="ECO:0000313" key="2">
    <source>
        <dbReference type="EMBL" id="AGP30312.1"/>
    </source>
</evidence>
<dbReference type="EMBL" id="CP003696">
    <property type="protein sequence ID" value="AGP30312.1"/>
    <property type="molecule type" value="Genomic_DNA"/>
</dbReference>
<gene>
    <name evidence="2" type="ORF">A606_03295</name>
</gene>
<dbReference type="HOGENOM" id="CLU_041900_3_0_11"/>
<evidence type="ECO:0000313" key="3">
    <source>
        <dbReference type="Proteomes" id="UP000014809"/>
    </source>
</evidence>
<dbReference type="AlphaFoldDB" id="S4XB07"/>
<evidence type="ECO:0000259" key="1">
    <source>
        <dbReference type="Pfam" id="PF01610"/>
    </source>
</evidence>
<dbReference type="InterPro" id="IPR002560">
    <property type="entry name" value="Transposase_DDE"/>
</dbReference>
<dbReference type="InterPro" id="IPR047951">
    <property type="entry name" value="Transpos_ISL3"/>
</dbReference>
<proteinExistence type="predicted"/>
<feature type="domain" description="Transposase IS204/IS1001/IS1096/IS1165 DDE" evidence="1">
    <location>
        <begin position="13"/>
        <end position="171"/>
    </location>
</feature>
<dbReference type="PANTHER" id="PTHR33498:SF1">
    <property type="entry name" value="TRANSPOSASE FOR INSERTION SEQUENCE ELEMENT IS1557"/>
    <property type="match status" value="1"/>
</dbReference>
<accession>S4XB07</accession>
<dbReference type="STRING" id="1200352.A606_03295"/>
<dbReference type="eggNOG" id="COG3464">
    <property type="taxonomic scope" value="Bacteria"/>
</dbReference>
<protein>
    <submittedName>
        <fullName evidence="2">Transposase for insertion sequence element</fullName>
    </submittedName>
</protein>
<dbReference type="Proteomes" id="UP000014809">
    <property type="component" value="Chromosome"/>
</dbReference>
<reference evidence="2 3" key="1">
    <citation type="submission" date="2012-06" db="EMBL/GenBank/DDBJ databases">
        <title>Complete genome sequence of Corynebacterium terpenotabidum Y-11 (=DSM 44721).</title>
        <authorList>
            <person name="Ruckert C."/>
            <person name="Albersmeier A."/>
            <person name="Al-Dilaimi A."/>
            <person name="Szczepanowski R."/>
            <person name="Kalinowski J."/>
        </authorList>
    </citation>
    <scope>NUCLEOTIDE SEQUENCE [LARGE SCALE GENOMIC DNA]</scope>
    <source>
        <strain evidence="2 3">Y-11</strain>
    </source>
</reference>
<dbReference type="PANTHER" id="PTHR33498">
    <property type="entry name" value="TRANSPOSASE FOR INSERTION SEQUENCE ELEMENT IS1557"/>
    <property type="match status" value="1"/>
</dbReference>
<organism evidence="2 3">
    <name type="scientific">Corynebacterium terpenotabidum Y-11</name>
    <dbReference type="NCBI Taxonomy" id="1200352"/>
    <lineage>
        <taxon>Bacteria</taxon>
        <taxon>Bacillati</taxon>
        <taxon>Actinomycetota</taxon>
        <taxon>Actinomycetes</taxon>
        <taxon>Mycobacteriales</taxon>
        <taxon>Corynebacteriaceae</taxon>
        <taxon>Corynebacterium</taxon>
    </lineage>
</organism>
<keyword evidence="3" id="KW-1185">Reference proteome</keyword>